<dbReference type="Gene3D" id="3.30.70.270">
    <property type="match status" value="1"/>
</dbReference>
<dbReference type="PROSITE" id="PS50113">
    <property type="entry name" value="PAC"/>
    <property type="match status" value="1"/>
</dbReference>
<keyword evidence="8" id="KW-1133">Transmembrane helix</keyword>
<dbReference type="Pfam" id="PF00563">
    <property type="entry name" value="EAL"/>
    <property type="match status" value="1"/>
</dbReference>
<evidence type="ECO:0000313" key="15">
    <source>
        <dbReference type="Proteomes" id="UP001597158"/>
    </source>
</evidence>
<evidence type="ECO:0000256" key="4">
    <source>
        <dbReference type="ARBA" id="ARBA00022741"/>
    </source>
</evidence>
<name>A0ABW3W939_9RHOO</name>
<dbReference type="CDD" id="cd01949">
    <property type="entry name" value="GGDEF"/>
    <property type="match status" value="1"/>
</dbReference>
<dbReference type="PROSITE" id="PS50112">
    <property type="entry name" value="PAS"/>
    <property type="match status" value="1"/>
</dbReference>
<evidence type="ECO:0000259" key="10">
    <source>
        <dbReference type="PROSITE" id="PS50113"/>
    </source>
</evidence>
<dbReference type="CDD" id="cd12914">
    <property type="entry name" value="PDC1_DGC_like"/>
    <property type="match status" value="1"/>
</dbReference>
<dbReference type="Pfam" id="PF13426">
    <property type="entry name" value="PAS_9"/>
    <property type="match status" value="2"/>
</dbReference>
<dbReference type="Pfam" id="PF00990">
    <property type="entry name" value="GGDEF"/>
    <property type="match status" value="1"/>
</dbReference>
<dbReference type="InterPro" id="IPR001633">
    <property type="entry name" value="EAL_dom"/>
</dbReference>
<evidence type="ECO:0000256" key="2">
    <source>
        <dbReference type="ARBA" id="ARBA00022553"/>
    </source>
</evidence>
<dbReference type="InterPro" id="IPR029787">
    <property type="entry name" value="Nucleotide_cyclase"/>
</dbReference>
<keyword evidence="5" id="KW-0418">Kinase</keyword>
<evidence type="ECO:0000259" key="11">
    <source>
        <dbReference type="PROSITE" id="PS50883"/>
    </source>
</evidence>
<feature type="domain" description="PAS" evidence="9">
    <location>
        <begin position="514"/>
        <end position="563"/>
    </location>
</feature>
<feature type="transmembrane region" description="Helical" evidence="8">
    <location>
        <begin position="293"/>
        <end position="312"/>
    </location>
</feature>
<dbReference type="SUPFAM" id="SSF141868">
    <property type="entry name" value="EAL domain-like"/>
    <property type="match status" value="1"/>
</dbReference>
<feature type="domain" description="PAC" evidence="10">
    <location>
        <begin position="590"/>
        <end position="642"/>
    </location>
</feature>
<dbReference type="InterPro" id="IPR029151">
    <property type="entry name" value="Sensor-like_sf"/>
</dbReference>
<evidence type="ECO:0000256" key="8">
    <source>
        <dbReference type="SAM" id="Phobius"/>
    </source>
</evidence>
<dbReference type="NCBIfam" id="TIGR00229">
    <property type="entry name" value="sensory_box"/>
    <property type="match status" value="2"/>
</dbReference>
<keyword evidence="6" id="KW-0067">ATP-binding</keyword>
<dbReference type="Gene3D" id="6.10.340.10">
    <property type="match status" value="1"/>
</dbReference>
<evidence type="ECO:0000259" key="12">
    <source>
        <dbReference type="PROSITE" id="PS50885"/>
    </source>
</evidence>
<evidence type="ECO:0000313" key="14">
    <source>
        <dbReference type="EMBL" id="MFD1262122.1"/>
    </source>
</evidence>
<evidence type="ECO:0000256" key="3">
    <source>
        <dbReference type="ARBA" id="ARBA00022679"/>
    </source>
</evidence>
<dbReference type="InterPro" id="IPR043128">
    <property type="entry name" value="Rev_trsase/Diguanyl_cyclase"/>
</dbReference>
<organism evidence="14 15">
    <name type="scientific">Thauera mechernichensis</name>
    <dbReference type="NCBI Taxonomy" id="82788"/>
    <lineage>
        <taxon>Bacteria</taxon>
        <taxon>Pseudomonadati</taxon>
        <taxon>Pseudomonadota</taxon>
        <taxon>Betaproteobacteria</taxon>
        <taxon>Rhodocyclales</taxon>
        <taxon>Zoogloeaceae</taxon>
        <taxon>Thauera</taxon>
    </lineage>
</organism>
<dbReference type="SMART" id="SM00091">
    <property type="entry name" value="PAS"/>
    <property type="match status" value="2"/>
</dbReference>
<sequence>MPLGKLFQLSLKSRISLLTLAVFLVGVWSIAFYATQRLQRDMLALLGTQQFSAVSTVAGQLDNELRTRLQALDRFAGEVPVALMSDAAGLQKYIATRTDLLALFNGGIRVNDAAANTAASMPYSPERIGANYADRDYMVTALRDGRTSIGRPILGRVLNAPVLGLAAPIRDGTGAIVGAVVGAINLGEPSFFDSMTNSRLGQSGGYLLIAPQHGLIVTGTDKSRIMAPMPPLGVNRNHDRFVAGYEGYGVAVSSRGVEEIAAAKRIPAADWFLVGTLPTAEALAPIHATQRRVMGVAALFSVLAGLVAWLLVRHMLRRQFAPMVSATQALSGMAQPQGAALQPLAVLHDDEVGQLIVSFNRLIESVRRNEEALKQDIVERMRVEAALRASEEKHRVLFETSRDAIMTLAPPSWRFATCNRAAIALFGADDEADFISRTPWDYSPALQPDGSPSAAKAREMMETALAEGSLLFEWEHRRLNGVTFLTSVLLSRFELGGHTMLQAHVRDITERRKAEESMRLAANVFTHAREGIVITDRDANILEVNPAFTDITGYQREDVLGQNPRILSSGKQDQAFYAAMWQELNTKGSWSGEVWNRRKDGRVYAEMLTISAVRDERGEIKHFISLLSDITALKEYQNELEHIAHYDGLTGLPNRLLLADRLRQAMNQAPRRNKRVAVAYLDLDGFKSINDNHGHEVGDHLLATLAKRLAQVLRNGDTLSRIGGDEFVAVFVDLPDHEASVPMLTRLLDAAAQPVAHGDTMLHVSASLGVTFFPQSEEIDADQLLRQADQAMYQAKQAGKNRYHIFDAEQDRNVRGLHESLEHIRQALAQRQFVLHYQPKVNMRTGALVGAEALIRWQHPQRGLLPPAAFLPVIEGHPLAIDVGEWVIDTALQQIEAWRTDGLSVPVSVNVGALQLQQADFVSRLRALMARHPGVQPGELELEILETSALEDIAVVSQVMEACHDMGVGFALDDFGTGYSSLSYLKQLPAGLLKIDRSFVRDMLNDPEDLAILEGVLGLARAFRRQTIAEGVETLPHGEMLLRMGCEWGQGYAIARPMPAQELKRWMGSWKTPPSWQAAAPISQDRLPVLFAAVEQRAWMAALVDYLSGDGDRPAPPDTQQYRFGHLPDKATAATPGTKDAGQAVDALQRDIHRLAEALVALKREGRTDEVRARIGELNALHDRLVEQLNLLG</sequence>
<dbReference type="PANTHER" id="PTHR44757">
    <property type="entry name" value="DIGUANYLATE CYCLASE DGCP"/>
    <property type="match status" value="1"/>
</dbReference>
<dbReference type="CDD" id="cd01948">
    <property type="entry name" value="EAL"/>
    <property type="match status" value="1"/>
</dbReference>
<feature type="transmembrane region" description="Helical" evidence="8">
    <location>
        <begin position="15"/>
        <end position="34"/>
    </location>
</feature>
<feature type="domain" description="HAMP" evidence="12">
    <location>
        <begin position="317"/>
        <end position="371"/>
    </location>
</feature>
<dbReference type="CDD" id="cd00130">
    <property type="entry name" value="PAS"/>
    <property type="match status" value="1"/>
</dbReference>
<dbReference type="SUPFAM" id="SSF55073">
    <property type="entry name" value="Nucleotide cyclase"/>
    <property type="match status" value="1"/>
</dbReference>
<feature type="domain" description="GGDEF" evidence="13">
    <location>
        <begin position="674"/>
        <end position="808"/>
    </location>
</feature>
<keyword evidence="8" id="KW-0812">Transmembrane</keyword>
<dbReference type="SUPFAM" id="SSF55785">
    <property type="entry name" value="PYP-like sensor domain (PAS domain)"/>
    <property type="match status" value="2"/>
</dbReference>
<dbReference type="SUPFAM" id="SSF103190">
    <property type="entry name" value="Sensory domain-like"/>
    <property type="match status" value="1"/>
</dbReference>
<dbReference type="InterPro" id="IPR000160">
    <property type="entry name" value="GGDEF_dom"/>
</dbReference>
<dbReference type="EMBL" id="JBHTMC010000002">
    <property type="protein sequence ID" value="MFD1262122.1"/>
    <property type="molecule type" value="Genomic_DNA"/>
</dbReference>
<evidence type="ECO:0000256" key="5">
    <source>
        <dbReference type="ARBA" id="ARBA00022777"/>
    </source>
</evidence>
<evidence type="ECO:0000256" key="7">
    <source>
        <dbReference type="ARBA" id="ARBA00023012"/>
    </source>
</evidence>
<dbReference type="InterPro" id="IPR035965">
    <property type="entry name" value="PAS-like_dom_sf"/>
</dbReference>
<dbReference type="Gene3D" id="3.30.450.20">
    <property type="entry name" value="PAS domain"/>
    <property type="match status" value="3"/>
</dbReference>
<dbReference type="SMART" id="SM00052">
    <property type="entry name" value="EAL"/>
    <property type="match status" value="1"/>
</dbReference>
<feature type="domain" description="EAL" evidence="11">
    <location>
        <begin position="817"/>
        <end position="1071"/>
    </location>
</feature>
<proteinExistence type="predicted"/>
<keyword evidence="7" id="KW-0902">Two-component regulatory system</keyword>
<comment type="subcellular location">
    <subcellularLocation>
        <location evidence="1">Membrane</location>
    </subcellularLocation>
</comment>
<dbReference type="NCBIfam" id="TIGR00254">
    <property type="entry name" value="GGDEF"/>
    <property type="match status" value="1"/>
</dbReference>
<keyword evidence="3" id="KW-0808">Transferase</keyword>
<evidence type="ECO:0000259" key="9">
    <source>
        <dbReference type="PROSITE" id="PS50112"/>
    </source>
</evidence>
<dbReference type="PROSITE" id="PS50887">
    <property type="entry name" value="GGDEF"/>
    <property type="match status" value="1"/>
</dbReference>
<dbReference type="InterPro" id="IPR001610">
    <property type="entry name" value="PAC"/>
</dbReference>
<accession>A0ABW3W939</accession>
<keyword evidence="4" id="KW-0547">Nucleotide-binding</keyword>
<evidence type="ECO:0000256" key="1">
    <source>
        <dbReference type="ARBA" id="ARBA00004370"/>
    </source>
</evidence>
<dbReference type="InterPro" id="IPR000014">
    <property type="entry name" value="PAS"/>
</dbReference>
<dbReference type="InterPro" id="IPR052155">
    <property type="entry name" value="Biofilm_reg_signaling"/>
</dbReference>
<dbReference type="InterPro" id="IPR035919">
    <property type="entry name" value="EAL_sf"/>
</dbReference>
<dbReference type="SMART" id="SM00086">
    <property type="entry name" value="PAC"/>
    <property type="match status" value="2"/>
</dbReference>
<reference evidence="15" key="1">
    <citation type="journal article" date="2019" name="Int. J. Syst. Evol. Microbiol.">
        <title>The Global Catalogue of Microorganisms (GCM) 10K type strain sequencing project: providing services to taxonomists for standard genome sequencing and annotation.</title>
        <authorList>
            <consortium name="The Broad Institute Genomics Platform"/>
            <consortium name="The Broad Institute Genome Sequencing Center for Infectious Disease"/>
            <person name="Wu L."/>
            <person name="Ma J."/>
        </authorList>
    </citation>
    <scope>NUCLEOTIDE SEQUENCE [LARGE SCALE GENOMIC DNA]</scope>
    <source>
        <strain evidence="15">CCUG 48884</strain>
    </source>
</reference>
<dbReference type="CDD" id="cd18774">
    <property type="entry name" value="PDC2_HK_sensor"/>
    <property type="match status" value="1"/>
</dbReference>
<dbReference type="InterPro" id="IPR000700">
    <property type="entry name" value="PAS-assoc_C"/>
</dbReference>
<dbReference type="PROSITE" id="PS50885">
    <property type="entry name" value="HAMP"/>
    <property type="match status" value="1"/>
</dbReference>
<keyword evidence="15" id="KW-1185">Reference proteome</keyword>
<keyword evidence="2" id="KW-0597">Phosphoprotein</keyword>
<protein>
    <submittedName>
        <fullName evidence="14">EAL domain-containing protein</fullName>
    </submittedName>
</protein>
<dbReference type="InterPro" id="IPR003660">
    <property type="entry name" value="HAMP_dom"/>
</dbReference>
<dbReference type="Gene3D" id="3.20.20.450">
    <property type="entry name" value="EAL domain"/>
    <property type="match status" value="1"/>
</dbReference>
<dbReference type="PROSITE" id="PS50883">
    <property type="entry name" value="EAL"/>
    <property type="match status" value="1"/>
</dbReference>
<dbReference type="PANTHER" id="PTHR44757:SF2">
    <property type="entry name" value="BIOFILM ARCHITECTURE MAINTENANCE PROTEIN MBAA"/>
    <property type="match status" value="1"/>
</dbReference>
<dbReference type="SMART" id="SM00267">
    <property type="entry name" value="GGDEF"/>
    <property type="match status" value="1"/>
</dbReference>
<keyword evidence="8" id="KW-0472">Membrane</keyword>
<comment type="caution">
    <text evidence="14">The sequence shown here is derived from an EMBL/GenBank/DDBJ whole genome shotgun (WGS) entry which is preliminary data.</text>
</comment>
<dbReference type="RefSeq" id="WP_277831810.1">
    <property type="nucleotide sequence ID" value="NZ_JARQZE010000003.1"/>
</dbReference>
<dbReference type="Proteomes" id="UP001597158">
    <property type="component" value="Unassembled WGS sequence"/>
</dbReference>
<gene>
    <name evidence="14" type="ORF">ACFQ4M_00920</name>
</gene>
<evidence type="ECO:0000256" key="6">
    <source>
        <dbReference type="ARBA" id="ARBA00022840"/>
    </source>
</evidence>
<evidence type="ECO:0000259" key="13">
    <source>
        <dbReference type="PROSITE" id="PS50887"/>
    </source>
</evidence>